<sequence length="90" mass="9925">MVEVRNGVGRRTGAMLAVTAGLLALSDASLATNQSRQRQECRNANQAAKHEGRTAIVDCGAANQKSNSQCRHDKRDTKQEGRQQKRDIKY</sequence>
<feature type="chain" id="PRO_5011118181" description="Lipoprotein" evidence="2">
    <location>
        <begin position="32"/>
        <end position="90"/>
    </location>
</feature>
<evidence type="ECO:0000313" key="3">
    <source>
        <dbReference type="EMBL" id="SAL84635.1"/>
    </source>
</evidence>
<comment type="caution">
    <text evidence="3">The sequence shown here is derived from an EMBL/GenBank/DDBJ whole genome shotgun (WGS) entry which is preliminary data.</text>
</comment>
<gene>
    <name evidence="3" type="ORF">AWB67_06731</name>
</gene>
<dbReference type="AlphaFoldDB" id="A0A158KUI2"/>
<evidence type="ECO:0000256" key="1">
    <source>
        <dbReference type="SAM" id="MobiDB-lite"/>
    </source>
</evidence>
<feature type="signal peptide" evidence="2">
    <location>
        <begin position="1"/>
        <end position="31"/>
    </location>
</feature>
<accession>A0A158KUI2</accession>
<keyword evidence="2" id="KW-0732">Signal</keyword>
<name>A0A158KUI2_9BURK</name>
<evidence type="ECO:0008006" key="5">
    <source>
        <dbReference type="Google" id="ProtNLM"/>
    </source>
</evidence>
<protein>
    <recommendedName>
        <fullName evidence="5">Lipoprotein</fullName>
    </recommendedName>
</protein>
<proteinExistence type="predicted"/>
<dbReference type="RefSeq" id="WP_087660298.1">
    <property type="nucleotide sequence ID" value="NZ_FCOL02000132.1"/>
</dbReference>
<keyword evidence="4" id="KW-1185">Reference proteome</keyword>
<dbReference type="Proteomes" id="UP000054925">
    <property type="component" value="Unassembled WGS sequence"/>
</dbReference>
<feature type="region of interest" description="Disordered" evidence="1">
    <location>
        <begin position="59"/>
        <end position="90"/>
    </location>
</feature>
<reference evidence="3" key="1">
    <citation type="submission" date="2016-01" db="EMBL/GenBank/DDBJ databases">
        <authorList>
            <person name="Peeters C."/>
        </authorList>
    </citation>
    <scope>NUCLEOTIDE SEQUENCE [LARGE SCALE GENOMIC DNA]</scope>
    <source>
        <strain evidence="3">LMG 22937</strain>
    </source>
</reference>
<evidence type="ECO:0000313" key="4">
    <source>
        <dbReference type="Proteomes" id="UP000054925"/>
    </source>
</evidence>
<evidence type="ECO:0000256" key="2">
    <source>
        <dbReference type="SAM" id="SignalP"/>
    </source>
</evidence>
<dbReference type="EMBL" id="FCOL02000132">
    <property type="protein sequence ID" value="SAL84635.1"/>
    <property type="molecule type" value="Genomic_DNA"/>
</dbReference>
<feature type="compositionally biased region" description="Basic and acidic residues" evidence="1">
    <location>
        <begin position="70"/>
        <end position="90"/>
    </location>
</feature>
<dbReference type="OrthoDB" id="8550270at2"/>
<organism evidence="3 4">
    <name type="scientific">Caballeronia terrestris</name>
    <dbReference type="NCBI Taxonomy" id="1226301"/>
    <lineage>
        <taxon>Bacteria</taxon>
        <taxon>Pseudomonadati</taxon>
        <taxon>Pseudomonadota</taxon>
        <taxon>Betaproteobacteria</taxon>
        <taxon>Burkholderiales</taxon>
        <taxon>Burkholderiaceae</taxon>
        <taxon>Caballeronia</taxon>
    </lineage>
</organism>